<dbReference type="HAMAP" id="MF_00823">
    <property type="entry name" value="AcetylCoA_CT_alpha"/>
    <property type="match status" value="1"/>
</dbReference>
<keyword evidence="11 16" id="KW-0067">ATP-binding</keyword>
<keyword evidence="8 16" id="KW-0808">Transferase</keyword>
<evidence type="ECO:0000256" key="10">
    <source>
        <dbReference type="ARBA" id="ARBA00022832"/>
    </source>
</evidence>
<dbReference type="GO" id="GO:0006633">
    <property type="term" value="P:fatty acid biosynthetic process"/>
    <property type="evidence" value="ECO:0007669"/>
    <property type="project" value="UniProtKB-KW"/>
</dbReference>
<evidence type="ECO:0000313" key="21">
    <source>
        <dbReference type="EMBL" id="CAA9275881.1"/>
    </source>
</evidence>
<evidence type="ECO:0000256" key="11">
    <source>
        <dbReference type="ARBA" id="ARBA00022840"/>
    </source>
</evidence>
<keyword evidence="13 16" id="KW-0275">Fatty acid biosynthesis</keyword>
<reference evidence="21" key="1">
    <citation type="submission" date="2020-02" db="EMBL/GenBank/DDBJ databases">
        <authorList>
            <person name="Meier V. D."/>
        </authorList>
    </citation>
    <scope>NUCLEOTIDE SEQUENCE</scope>
    <source>
        <strain evidence="21">AVDCRST_MAG93</strain>
    </source>
</reference>
<evidence type="ECO:0000256" key="8">
    <source>
        <dbReference type="ARBA" id="ARBA00022679"/>
    </source>
</evidence>
<evidence type="ECO:0000256" key="18">
    <source>
        <dbReference type="SAM" id="MobiDB-lite"/>
    </source>
</evidence>
<keyword evidence="9 16" id="KW-0547">Nucleotide-binding</keyword>
<comment type="function">
    <text evidence="14 17">Component of the acetyl coenzyme A carboxylase (ACC) complex. Biotin carboxylase (BC) catalyzes the carboxylation of biotin on its carrier protein (BCCP) and then the CO(2) group is transferred by the transcarboxylase to acetyl-CoA to form malonyl-CoA.</text>
</comment>
<dbReference type="GO" id="GO:0008270">
    <property type="term" value="F:zinc ion binding"/>
    <property type="evidence" value="ECO:0007669"/>
    <property type="project" value="UniProtKB-UniRule"/>
</dbReference>
<comment type="subcellular location">
    <subcellularLocation>
        <location evidence="1 16">Cytoplasm</location>
    </subcellularLocation>
</comment>
<feature type="compositionally biased region" description="Basic and acidic residues" evidence="18">
    <location>
        <begin position="288"/>
        <end position="298"/>
    </location>
</feature>
<dbReference type="Gene3D" id="3.90.226.10">
    <property type="entry name" value="2-enoyl-CoA Hydratase, Chain A, domain 1"/>
    <property type="match status" value="2"/>
</dbReference>
<feature type="binding site" evidence="17">
    <location>
        <position position="47"/>
    </location>
    <ligand>
        <name>Zn(2+)</name>
        <dbReference type="ChEBI" id="CHEBI:29105"/>
    </ligand>
</feature>
<feature type="zinc finger region" description="C4-type" evidence="17">
    <location>
        <begin position="28"/>
        <end position="50"/>
    </location>
</feature>
<dbReference type="PANTHER" id="PTHR42853:SF3">
    <property type="entry name" value="ACETYL-COENZYME A CARBOXYLASE CARBOXYL TRANSFERASE SUBUNIT ALPHA, CHLOROPLASTIC"/>
    <property type="match status" value="1"/>
</dbReference>
<accession>A0A6J4JGP2</accession>
<gene>
    <name evidence="17" type="primary">accD</name>
    <name evidence="16" type="synonym">accA</name>
    <name evidence="21" type="ORF">AVDCRST_MAG93-2887</name>
</gene>
<keyword evidence="6 16" id="KW-0963">Cytoplasm</keyword>
<comment type="similarity">
    <text evidence="17">Belongs to the AccD/PCCB family.</text>
</comment>
<dbReference type="HAMAP" id="MF_01395">
    <property type="entry name" value="AcetylCoA_CT_beta"/>
    <property type="match status" value="1"/>
</dbReference>
<keyword evidence="17" id="KW-0479">Metal-binding</keyword>
<sequence>MKTLQDLIHLFQRSHGVDVLPQTEPVMCPTCGASLANQESFRRFCICEHCRHHFMISARRRIELLADPGAFKEDQRRLVSSDPLTFSDHLPYRQRLDEARARTGLLDAVVTGTCTIGNLRVVVAVSDFEFMGGSMGSVVGEKIATAFELALERRLPLITVASSGGARMQEGMLSLVQMAKTSAAAQRLHGAGLPFLSVLTNPTTGGMFASFASLGDITVAEPGALIGFAGPRVVEQTTGIPLPAGSHTAEAQLSYGMIDQIVDRADLREYLIRLLSLLRNTSRRPHHKREEQVAKPDEPDASAWETVRLARRPDRPTTLTYIEHMTTEWTELHGDRLDGDDPAMVCGLAKLDGQTVVVLGHERGADEQERERRNGGRPRPEGFRKVQRVMALAAKFHLPVVTLIDTPGARLDLASESRGLARAIATTMAMMSDLPVPIVSAIIGEGGSGGALALGVADRVLMLEHSIYSVIAPEGAAAIIYRDASRAQEITRALKLTAHDCKFLGVIDSIVPEPEGAAHAAPEEAAQLLKRVLVHELTSIQGRPPAKLVAARLRKFRQMGRFERLSQWDISSLRQRLSARI</sequence>
<evidence type="ECO:0000256" key="2">
    <source>
        <dbReference type="ARBA" id="ARBA00004956"/>
    </source>
</evidence>
<evidence type="ECO:0000256" key="13">
    <source>
        <dbReference type="ARBA" id="ARBA00023160"/>
    </source>
</evidence>
<keyword evidence="21" id="KW-0436">Ligase</keyword>
<comment type="similarity">
    <text evidence="3">In the C-terminal section; belongs to the AccA family.</text>
</comment>
<feature type="binding site" evidence="17">
    <location>
        <position position="28"/>
    </location>
    <ligand>
        <name>Zn(2+)</name>
        <dbReference type="ChEBI" id="CHEBI:29105"/>
    </ligand>
</feature>
<dbReference type="GO" id="GO:0016743">
    <property type="term" value="F:carboxyl- or carbamoyltransferase activity"/>
    <property type="evidence" value="ECO:0007669"/>
    <property type="project" value="UniProtKB-UniRule"/>
</dbReference>
<comment type="similarity">
    <text evidence="4">In the N-terminal section; belongs to the AccD/PCCB family.</text>
</comment>
<comment type="subunit">
    <text evidence="5">Acetyl-CoA carboxylase is a heterotetramer composed of biotin carboxyl carrier protein (AccB), biotin carboxylase (AccC) and two subunits of ACCase subunit beta/alpha.</text>
</comment>
<organism evidence="21">
    <name type="scientific">uncultured Chloroflexia bacterium</name>
    <dbReference type="NCBI Taxonomy" id="1672391"/>
    <lineage>
        <taxon>Bacteria</taxon>
        <taxon>Bacillati</taxon>
        <taxon>Chloroflexota</taxon>
        <taxon>Chloroflexia</taxon>
        <taxon>environmental samples</taxon>
    </lineage>
</organism>
<dbReference type="SUPFAM" id="SSF52096">
    <property type="entry name" value="ClpP/crotonase"/>
    <property type="match status" value="2"/>
</dbReference>
<comment type="cofactor">
    <cofactor evidence="17">
        <name>Zn(2+)</name>
        <dbReference type="ChEBI" id="CHEBI:29105"/>
    </cofactor>
    <text evidence="17">Binds 1 zinc ion per subunit.</text>
</comment>
<comment type="catalytic activity">
    <reaction evidence="15 16">
        <text>N(6)-carboxybiotinyl-L-lysyl-[protein] + acetyl-CoA = N(6)-biotinyl-L-lysyl-[protein] + malonyl-CoA</text>
        <dbReference type="Rhea" id="RHEA:54728"/>
        <dbReference type="Rhea" id="RHEA-COMP:10505"/>
        <dbReference type="Rhea" id="RHEA-COMP:10506"/>
        <dbReference type="ChEBI" id="CHEBI:57288"/>
        <dbReference type="ChEBI" id="CHEBI:57384"/>
        <dbReference type="ChEBI" id="CHEBI:83144"/>
        <dbReference type="ChEBI" id="CHEBI:83145"/>
        <dbReference type="EC" id="2.1.3.15"/>
    </reaction>
</comment>
<dbReference type="AlphaFoldDB" id="A0A6J4JGP2"/>
<evidence type="ECO:0000256" key="17">
    <source>
        <dbReference type="HAMAP-Rule" id="MF_01395"/>
    </source>
</evidence>
<evidence type="ECO:0000256" key="7">
    <source>
        <dbReference type="ARBA" id="ARBA00022516"/>
    </source>
</evidence>
<evidence type="ECO:0000256" key="6">
    <source>
        <dbReference type="ARBA" id="ARBA00022490"/>
    </source>
</evidence>
<evidence type="ECO:0000256" key="12">
    <source>
        <dbReference type="ARBA" id="ARBA00023098"/>
    </source>
</evidence>
<dbReference type="EMBL" id="CADCTR010000986">
    <property type="protein sequence ID" value="CAA9275881.1"/>
    <property type="molecule type" value="Genomic_DNA"/>
</dbReference>
<protein>
    <recommendedName>
        <fullName evidence="16 17">Multifunctional fusion protein</fullName>
    </recommendedName>
    <domain>
        <recommendedName>
            <fullName evidence="16">Acetyl-coenzyme A carboxylase carboxyl transferase subunit alpha</fullName>
            <shortName evidence="16">ACCase subunit alpha</shortName>
            <shortName evidence="16">Acetyl-CoA carboxylase carboxyltransferase subunit alpha</shortName>
            <ecNumber evidence="16">2.1.3.15</ecNumber>
        </recommendedName>
    </domain>
    <domain>
        <recommendedName>
            <fullName evidence="17">Acetyl-coenzyme A carboxylase carboxyl transferase subunit beta</fullName>
            <shortName evidence="17">ACCase subunit beta</shortName>
            <shortName evidence="17">Acetyl-CoA carboxylase carboxyltransferase subunit beta</shortName>
        </recommendedName>
    </domain>
</protein>
<comment type="similarity">
    <text evidence="16">Belongs to the AccA family.</text>
</comment>
<dbReference type="GO" id="GO:0005524">
    <property type="term" value="F:ATP binding"/>
    <property type="evidence" value="ECO:0007669"/>
    <property type="project" value="UniProtKB-KW"/>
</dbReference>
<feature type="domain" description="CoA carboxyltransferase N-terminal" evidence="19">
    <location>
        <begin position="19"/>
        <end position="293"/>
    </location>
</feature>
<dbReference type="GO" id="GO:0003989">
    <property type="term" value="F:acetyl-CoA carboxylase activity"/>
    <property type="evidence" value="ECO:0007669"/>
    <property type="project" value="InterPro"/>
</dbReference>
<feature type="binding site" evidence="17">
    <location>
        <position position="31"/>
    </location>
    <ligand>
        <name>Zn(2+)</name>
        <dbReference type="ChEBI" id="CHEBI:29105"/>
    </ligand>
</feature>
<dbReference type="GO" id="GO:2001295">
    <property type="term" value="P:malonyl-CoA biosynthetic process"/>
    <property type="evidence" value="ECO:0007669"/>
    <property type="project" value="UniProtKB-UniRule"/>
</dbReference>
<dbReference type="InterPro" id="IPR011762">
    <property type="entry name" value="COA_CT_N"/>
</dbReference>
<dbReference type="NCBIfam" id="NF041504">
    <property type="entry name" value="AccA_sub"/>
    <property type="match status" value="1"/>
</dbReference>
<dbReference type="PANTHER" id="PTHR42853">
    <property type="entry name" value="ACETYL-COENZYME A CARBOXYLASE CARBOXYL TRANSFERASE SUBUNIT ALPHA"/>
    <property type="match status" value="1"/>
</dbReference>
<dbReference type="InterPro" id="IPR000438">
    <property type="entry name" value="Acetyl_CoA_COase_Trfase_b_su"/>
</dbReference>
<dbReference type="InterPro" id="IPR029045">
    <property type="entry name" value="ClpP/crotonase-like_dom_sf"/>
</dbReference>
<feature type="domain" description="CoA carboxyltransferase C-terminal" evidence="20">
    <location>
        <begin position="295"/>
        <end position="539"/>
    </location>
</feature>
<evidence type="ECO:0000256" key="5">
    <source>
        <dbReference type="ARBA" id="ARBA00011664"/>
    </source>
</evidence>
<keyword evidence="7 16" id="KW-0444">Lipid biosynthesis</keyword>
<name>A0A6J4JGP2_9CHLR</name>
<dbReference type="GO" id="GO:0009317">
    <property type="term" value="C:acetyl-CoA carboxylase complex"/>
    <property type="evidence" value="ECO:0007669"/>
    <property type="project" value="InterPro"/>
</dbReference>
<evidence type="ECO:0000259" key="19">
    <source>
        <dbReference type="PROSITE" id="PS50980"/>
    </source>
</evidence>
<dbReference type="InterPro" id="IPR011763">
    <property type="entry name" value="COA_CT_C"/>
</dbReference>
<dbReference type="EC" id="2.1.3.15" evidence="16"/>
<keyword evidence="17" id="KW-0862">Zinc</keyword>
<keyword evidence="12 16" id="KW-0443">Lipid metabolism</keyword>
<proteinExistence type="inferred from homology"/>
<feature type="region of interest" description="Disordered" evidence="18">
    <location>
        <begin position="362"/>
        <end position="381"/>
    </location>
</feature>
<evidence type="ECO:0000256" key="1">
    <source>
        <dbReference type="ARBA" id="ARBA00004496"/>
    </source>
</evidence>
<evidence type="ECO:0000259" key="20">
    <source>
        <dbReference type="PROSITE" id="PS50989"/>
    </source>
</evidence>
<dbReference type="PRINTS" id="PR01070">
    <property type="entry name" value="ACCCTRFRASEB"/>
</dbReference>
<dbReference type="PROSITE" id="PS50989">
    <property type="entry name" value="COA_CT_CTER"/>
    <property type="match status" value="1"/>
</dbReference>
<dbReference type="UniPathway" id="UPA00655">
    <property type="reaction ID" value="UER00711"/>
</dbReference>
<evidence type="ECO:0000256" key="15">
    <source>
        <dbReference type="ARBA" id="ARBA00049152"/>
    </source>
</evidence>
<feature type="binding site" evidence="17">
    <location>
        <position position="50"/>
    </location>
    <ligand>
        <name>Zn(2+)</name>
        <dbReference type="ChEBI" id="CHEBI:29105"/>
    </ligand>
</feature>
<feature type="region of interest" description="Disordered" evidence="18">
    <location>
        <begin position="283"/>
        <end position="305"/>
    </location>
</feature>
<keyword evidence="10 16" id="KW-0276">Fatty acid metabolism</keyword>
<evidence type="ECO:0000256" key="4">
    <source>
        <dbReference type="ARBA" id="ARBA00010284"/>
    </source>
</evidence>
<comment type="pathway">
    <text evidence="2 16">Lipid metabolism; malonyl-CoA biosynthesis; malonyl-CoA from acetyl-CoA: step 1/1.</text>
</comment>
<dbReference type="PROSITE" id="PS50980">
    <property type="entry name" value="COA_CT_NTER"/>
    <property type="match status" value="1"/>
</dbReference>
<comment type="function">
    <text evidence="16">Component of the acetyl coenzyme A carboxylase (ACC) complex. First, biotin carboxylase catalyzes the carboxylation of biotin on its carrier protein (BCCP) and then the CO(2) group is transferred by the carboxyltransferase to acetyl-CoA to form malonyl-CoA.</text>
</comment>
<dbReference type="InterPro" id="IPR001095">
    <property type="entry name" value="Acetyl_CoA_COase_a_su"/>
</dbReference>
<evidence type="ECO:0000256" key="9">
    <source>
        <dbReference type="ARBA" id="ARBA00022741"/>
    </source>
</evidence>
<comment type="subunit">
    <text evidence="16">Acetyl-CoA carboxylase is a heterohexamer composed of biotin carboxyl carrier protein (AccB), biotin carboxylase (AccC) and two subunits each of ACCase subunit alpha (AccA) and ACCase subunit beta (AccD).</text>
</comment>
<evidence type="ECO:0000256" key="16">
    <source>
        <dbReference type="HAMAP-Rule" id="MF_00823"/>
    </source>
</evidence>
<dbReference type="Pfam" id="PF03255">
    <property type="entry name" value="ACCA"/>
    <property type="match status" value="1"/>
</dbReference>
<keyword evidence="17" id="KW-0863">Zinc-finger</keyword>
<evidence type="ECO:0000256" key="14">
    <source>
        <dbReference type="ARBA" id="ARBA00025280"/>
    </source>
</evidence>
<evidence type="ECO:0000256" key="3">
    <source>
        <dbReference type="ARBA" id="ARBA00006276"/>
    </source>
</evidence>